<feature type="region of interest" description="Disordered" evidence="1">
    <location>
        <begin position="64"/>
        <end position="94"/>
    </location>
</feature>
<feature type="compositionally biased region" description="Polar residues" evidence="1">
    <location>
        <begin position="65"/>
        <end position="94"/>
    </location>
</feature>
<name>A0A1V4K0C1_PATFA</name>
<dbReference type="AlphaFoldDB" id="A0A1V4K0C1"/>
<comment type="caution">
    <text evidence="2">The sequence shown here is derived from an EMBL/GenBank/DDBJ whole genome shotgun (WGS) entry which is preliminary data.</text>
</comment>
<dbReference type="EMBL" id="LSYS01005191">
    <property type="protein sequence ID" value="OPJ77909.1"/>
    <property type="molecule type" value="Genomic_DNA"/>
</dbReference>
<evidence type="ECO:0000313" key="2">
    <source>
        <dbReference type="EMBL" id="OPJ77909.1"/>
    </source>
</evidence>
<proteinExistence type="predicted"/>
<accession>A0A1V4K0C1</accession>
<evidence type="ECO:0000313" key="3">
    <source>
        <dbReference type="Proteomes" id="UP000190648"/>
    </source>
</evidence>
<evidence type="ECO:0000256" key="1">
    <source>
        <dbReference type="SAM" id="MobiDB-lite"/>
    </source>
</evidence>
<sequence>MKGAKMLFLIVIASKYIYRPARLLVAQCLSLAVRLSDEVVTLAPAGTELQVSCLGRTTARGCLTTPGTESEQEASSYGNLSFGQTDYQAGSDTG</sequence>
<organism evidence="2 3">
    <name type="scientific">Patagioenas fasciata monilis</name>
    <dbReference type="NCBI Taxonomy" id="372326"/>
    <lineage>
        <taxon>Eukaryota</taxon>
        <taxon>Metazoa</taxon>
        <taxon>Chordata</taxon>
        <taxon>Craniata</taxon>
        <taxon>Vertebrata</taxon>
        <taxon>Euteleostomi</taxon>
        <taxon>Archelosauria</taxon>
        <taxon>Archosauria</taxon>
        <taxon>Dinosauria</taxon>
        <taxon>Saurischia</taxon>
        <taxon>Theropoda</taxon>
        <taxon>Coelurosauria</taxon>
        <taxon>Aves</taxon>
        <taxon>Neognathae</taxon>
        <taxon>Neoaves</taxon>
        <taxon>Columbimorphae</taxon>
        <taxon>Columbiformes</taxon>
        <taxon>Columbidae</taxon>
        <taxon>Patagioenas</taxon>
    </lineage>
</organism>
<protein>
    <submittedName>
        <fullName evidence="2">Uncharacterized protein</fullName>
    </submittedName>
</protein>
<dbReference type="Proteomes" id="UP000190648">
    <property type="component" value="Unassembled WGS sequence"/>
</dbReference>
<keyword evidence="3" id="KW-1185">Reference proteome</keyword>
<gene>
    <name evidence="2" type="ORF">AV530_014933</name>
</gene>
<reference evidence="2 3" key="1">
    <citation type="submission" date="2016-02" db="EMBL/GenBank/DDBJ databases">
        <title>Band-tailed pigeon sequencing and assembly.</title>
        <authorList>
            <person name="Soares A.E."/>
            <person name="Novak B.J."/>
            <person name="Rice E.S."/>
            <person name="O'Connell B."/>
            <person name="Chang D."/>
            <person name="Weber S."/>
            <person name="Shapiro B."/>
        </authorList>
    </citation>
    <scope>NUCLEOTIDE SEQUENCE [LARGE SCALE GENOMIC DNA]</scope>
    <source>
        <strain evidence="2">BTP2013</strain>
        <tissue evidence="2">Blood</tissue>
    </source>
</reference>